<evidence type="ECO:0000313" key="2">
    <source>
        <dbReference type="EMBL" id="DAF52996.1"/>
    </source>
</evidence>
<keyword evidence="1" id="KW-0472">Membrane</keyword>
<organism evidence="2">
    <name type="scientific">Phage sp. ctPjm15</name>
    <dbReference type="NCBI Taxonomy" id="2828006"/>
    <lineage>
        <taxon>Viruses</taxon>
    </lineage>
</organism>
<keyword evidence="1" id="KW-0812">Transmembrane</keyword>
<evidence type="ECO:0000256" key="1">
    <source>
        <dbReference type="SAM" id="Phobius"/>
    </source>
</evidence>
<dbReference type="EMBL" id="BK032645">
    <property type="protein sequence ID" value="DAF52996.1"/>
    <property type="molecule type" value="Genomic_DNA"/>
</dbReference>
<reference evidence="2" key="1">
    <citation type="journal article" date="2021" name="Proc. Natl. Acad. Sci. U.S.A.">
        <title>A Catalog of Tens of Thousands of Viruses from Human Metagenomes Reveals Hidden Associations with Chronic Diseases.</title>
        <authorList>
            <person name="Tisza M.J."/>
            <person name="Buck C.B."/>
        </authorList>
    </citation>
    <scope>NUCLEOTIDE SEQUENCE</scope>
    <source>
        <strain evidence="2">CtPjm15</strain>
    </source>
</reference>
<keyword evidence="1" id="KW-1133">Transmembrane helix</keyword>
<proteinExistence type="predicted"/>
<sequence length="35" mass="4423">MHRKNLFLLVYLDFNIYLIFCQLFLKKYLKKIKNT</sequence>
<feature type="transmembrane region" description="Helical" evidence="1">
    <location>
        <begin position="6"/>
        <end position="25"/>
    </location>
</feature>
<accession>A0A8S5SPM6</accession>
<protein>
    <submittedName>
        <fullName evidence="2">Uncharacterized protein</fullName>
    </submittedName>
</protein>
<name>A0A8S5SPM6_9VIRU</name>